<feature type="domain" description="HTH tetR-type" evidence="8">
    <location>
        <begin position="1"/>
        <end position="42"/>
    </location>
</feature>
<keyword evidence="4" id="KW-0804">Transcription</keyword>
<dbReference type="InterPro" id="IPR010982">
    <property type="entry name" value="Lambda_DNA-bd_dom_sf"/>
</dbReference>
<dbReference type="PANTHER" id="PTHR30146:SF148">
    <property type="entry name" value="HTH-TYPE TRANSCRIPTIONAL REPRESSOR PURR-RELATED"/>
    <property type="match status" value="1"/>
</dbReference>
<comment type="caution">
    <text evidence="9">The sequence shown here is derived from an EMBL/GenBank/DDBJ whole genome shotgun (WGS) entry which is preliminary data.</text>
</comment>
<dbReference type="Gene3D" id="3.40.50.2300">
    <property type="match status" value="2"/>
</dbReference>
<dbReference type="InterPro" id="IPR046335">
    <property type="entry name" value="LacI/GalR-like_sensor"/>
</dbReference>
<dbReference type="SUPFAM" id="SSF53822">
    <property type="entry name" value="Periplasmic binding protein-like I"/>
    <property type="match status" value="1"/>
</dbReference>
<keyword evidence="10" id="KW-1185">Reference proteome</keyword>
<dbReference type="EMBL" id="JMQA01000001">
    <property type="protein sequence ID" value="KFN12144.1"/>
    <property type="molecule type" value="Genomic_DNA"/>
</dbReference>
<evidence type="ECO:0000259" key="6">
    <source>
        <dbReference type="PROSITE" id="PS50932"/>
    </source>
</evidence>
<dbReference type="Pfam" id="PF13377">
    <property type="entry name" value="Peripla_BP_3"/>
    <property type="match status" value="1"/>
</dbReference>
<evidence type="ECO:0000259" key="8">
    <source>
        <dbReference type="PROSITE" id="PS50977"/>
    </source>
</evidence>
<evidence type="ECO:0000313" key="10">
    <source>
        <dbReference type="Proteomes" id="UP000029278"/>
    </source>
</evidence>
<dbReference type="RefSeq" id="WP_036624124.1">
    <property type="nucleotide sequence ID" value="NZ_BGML01000001.1"/>
</dbReference>
<dbReference type="PRINTS" id="PR00036">
    <property type="entry name" value="HTHLACI"/>
</dbReference>
<dbReference type="STRING" id="44252.DJ90_1956"/>
<accession>A0A090ZLB5</accession>
<keyword evidence="1" id="KW-0678">Repressor</keyword>
<dbReference type="PROSITE" id="PS50943">
    <property type="entry name" value="HTH_CROC1"/>
    <property type="match status" value="1"/>
</dbReference>
<gene>
    <name evidence="9" type="ORF">DJ90_1956</name>
</gene>
<evidence type="ECO:0000256" key="5">
    <source>
        <dbReference type="PROSITE-ProRule" id="PRU00335"/>
    </source>
</evidence>
<name>A0A090ZLB5_PAEMA</name>
<evidence type="ECO:0000256" key="4">
    <source>
        <dbReference type="ARBA" id="ARBA00023163"/>
    </source>
</evidence>
<dbReference type="GeneID" id="77008201"/>
<dbReference type="PROSITE" id="PS00356">
    <property type="entry name" value="HTH_LACI_1"/>
    <property type="match status" value="1"/>
</dbReference>
<dbReference type="AlphaFoldDB" id="A0A090ZLB5"/>
<reference evidence="9 10" key="1">
    <citation type="submission" date="2014-04" db="EMBL/GenBank/DDBJ databases">
        <authorList>
            <person name="Bishop-Lilly K.A."/>
            <person name="Broomall S.M."/>
            <person name="Chain P.S."/>
            <person name="Chertkov O."/>
            <person name="Coyne S.R."/>
            <person name="Daligault H.E."/>
            <person name="Davenport K.W."/>
            <person name="Erkkila T."/>
            <person name="Frey K.G."/>
            <person name="Gibbons H.S."/>
            <person name="Gu W."/>
            <person name="Jaissle J."/>
            <person name="Johnson S.L."/>
            <person name="Koroleva G.I."/>
            <person name="Ladner J.T."/>
            <person name="Lo C.-C."/>
            <person name="Minogue T.D."/>
            <person name="Munk C."/>
            <person name="Palacios G.F."/>
            <person name="Redden C.L."/>
            <person name="Rosenzweig C.N."/>
            <person name="Scholz M.B."/>
            <person name="Teshima H."/>
            <person name="Xu Y."/>
        </authorList>
    </citation>
    <scope>NUCLEOTIDE SEQUENCE [LARGE SCALE GENOMIC DNA]</scope>
    <source>
        <strain evidence="9 10">8244</strain>
    </source>
</reference>
<dbReference type="InterPro" id="IPR001387">
    <property type="entry name" value="Cro/C1-type_HTH"/>
</dbReference>
<dbReference type="Proteomes" id="UP000029278">
    <property type="component" value="Unassembled WGS sequence"/>
</dbReference>
<evidence type="ECO:0000259" key="7">
    <source>
        <dbReference type="PROSITE" id="PS50943"/>
    </source>
</evidence>
<dbReference type="CDD" id="cd01392">
    <property type="entry name" value="HTH_LacI"/>
    <property type="match status" value="1"/>
</dbReference>
<dbReference type="GO" id="GO:0000976">
    <property type="term" value="F:transcription cis-regulatory region binding"/>
    <property type="evidence" value="ECO:0007669"/>
    <property type="project" value="TreeGrafter"/>
</dbReference>
<evidence type="ECO:0000313" key="9">
    <source>
        <dbReference type="EMBL" id="KFN12144.1"/>
    </source>
</evidence>
<dbReference type="PATRIC" id="fig|44252.3.peg.155"/>
<dbReference type="Pfam" id="PF00356">
    <property type="entry name" value="LacI"/>
    <property type="match status" value="1"/>
</dbReference>
<keyword evidence="3 5" id="KW-0238">DNA-binding</keyword>
<evidence type="ECO:0000256" key="2">
    <source>
        <dbReference type="ARBA" id="ARBA00023015"/>
    </source>
</evidence>
<dbReference type="PROSITE" id="PS50932">
    <property type="entry name" value="HTH_LACI_2"/>
    <property type="match status" value="1"/>
</dbReference>
<evidence type="ECO:0000256" key="3">
    <source>
        <dbReference type="ARBA" id="ARBA00023125"/>
    </source>
</evidence>
<keyword evidence="2" id="KW-0805">Transcription regulation</keyword>
<feature type="domain" description="HTH cro/C1-type" evidence="7">
    <location>
        <begin position="2"/>
        <end position="49"/>
    </location>
</feature>
<organism evidence="9 10">
    <name type="scientific">Paenibacillus macerans</name>
    <name type="common">Bacillus macerans</name>
    <dbReference type="NCBI Taxonomy" id="44252"/>
    <lineage>
        <taxon>Bacteria</taxon>
        <taxon>Bacillati</taxon>
        <taxon>Bacillota</taxon>
        <taxon>Bacilli</taxon>
        <taxon>Bacillales</taxon>
        <taxon>Paenibacillaceae</taxon>
        <taxon>Paenibacillus</taxon>
    </lineage>
</organism>
<dbReference type="InterPro" id="IPR000843">
    <property type="entry name" value="HTH_LacI"/>
</dbReference>
<dbReference type="SUPFAM" id="SSF47413">
    <property type="entry name" value="lambda repressor-like DNA-binding domains"/>
    <property type="match status" value="1"/>
</dbReference>
<dbReference type="GO" id="GO:0003700">
    <property type="term" value="F:DNA-binding transcription factor activity"/>
    <property type="evidence" value="ECO:0007669"/>
    <property type="project" value="TreeGrafter"/>
</dbReference>
<dbReference type="HOGENOM" id="CLU_037628_6_1_9"/>
<dbReference type="InterPro" id="IPR001647">
    <property type="entry name" value="HTH_TetR"/>
</dbReference>
<protein>
    <submittedName>
        <fullName evidence="9">Helix-turn-helix family protein</fullName>
    </submittedName>
</protein>
<dbReference type="PROSITE" id="PS50977">
    <property type="entry name" value="HTH_TETR_2"/>
    <property type="match status" value="1"/>
</dbReference>
<dbReference type="OrthoDB" id="1639518at2"/>
<proteinExistence type="predicted"/>
<feature type="DNA-binding region" description="H-T-H motif" evidence="5">
    <location>
        <begin position="5"/>
        <end position="24"/>
    </location>
</feature>
<dbReference type="SMART" id="SM00354">
    <property type="entry name" value="HTH_LACI"/>
    <property type="match status" value="1"/>
</dbReference>
<sequence length="340" mass="37881">MKKLTIDDVARRAGVSKSTISQYLNQRYKYMSEATRQRIAEVIEELDYRPNGLARSLKQNRTHLVGIIVADIDYTLSIQCVRAIESELQNRGIQVLICNADENPEKEQLYIETLIARQVDGLIVFPTGHQSSAYSRLGELEMPFVFIDRLVDGVSTQSLLLDNEIAAKMGVEELVHNGHTRIGMMTLPLGEQGITPRKERLGGFRKAMEEAGLPLREEYLVSAPAQELGARLSELMALPEPPTSLIAGNDIVLAELLKASNRLGISIPERLSVIGIDDADFARIYNPVITTICQPAHEMGVQAAKVILSGIEDRDRPIPITYRFPPALRRGESVKKLEIR</sequence>
<dbReference type="InterPro" id="IPR028082">
    <property type="entry name" value="Peripla_BP_I"/>
</dbReference>
<evidence type="ECO:0000256" key="1">
    <source>
        <dbReference type="ARBA" id="ARBA00022491"/>
    </source>
</evidence>
<dbReference type="PANTHER" id="PTHR30146">
    <property type="entry name" value="LACI-RELATED TRANSCRIPTIONAL REPRESSOR"/>
    <property type="match status" value="1"/>
</dbReference>
<dbReference type="Gene3D" id="1.10.260.40">
    <property type="entry name" value="lambda repressor-like DNA-binding domains"/>
    <property type="match status" value="1"/>
</dbReference>
<feature type="domain" description="HTH lacI-type" evidence="6">
    <location>
        <begin position="4"/>
        <end position="59"/>
    </location>
</feature>